<evidence type="ECO:0000313" key="3">
    <source>
        <dbReference type="Proteomes" id="UP001148313"/>
    </source>
</evidence>
<comment type="caution">
    <text evidence="2">The sequence shown here is derived from an EMBL/GenBank/DDBJ whole genome shotgun (WGS) entry which is preliminary data.</text>
</comment>
<organism evidence="2 3">
    <name type="scientific">Hoeflea poritis</name>
    <dbReference type="NCBI Taxonomy" id="2993659"/>
    <lineage>
        <taxon>Bacteria</taxon>
        <taxon>Pseudomonadati</taxon>
        <taxon>Pseudomonadota</taxon>
        <taxon>Alphaproteobacteria</taxon>
        <taxon>Hyphomicrobiales</taxon>
        <taxon>Rhizobiaceae</taxon>
        <taxon>Hoeflea</taxon>
    </lineage>
</organism>
<dbReference type="EMBL" id="JAPJZH010000017">
    <property type="protein sequence ID" value="MDA4847998.1"/>
    <property type="molecule type" value="Genomic_DNA"/>
</dbReference>
<protein>
    <submittedName>
        <fullName evidence="2">Glycosyltransferase family 25 protein</fullName>
    </submittedName>
</protein>
<dbReference type="Proteomes" id="UP001148313">
    <property type="component" value="Unassembled WGS sequence"/>
</dbReference>
<dbReference type="RefSeq" id="WP_271091842.1">
    <property type="nucleotide sequence ID" value="NZ_JAPJZH010000017.1"/>
</dbReference>
<dbReference type="CDD" id="cd06532">
    <property type="entry name" value="Glyco_transf_25"/>
    <property type="match status" value="1"/>
</dbReference>
<evidence type="ECO:0000313" key="2">
    <source>
        <dbReference type="EMBL" id="MDA4847998.1"/>
    </source>
</evidence>
<gene>
    <name evidence="2" type="ORF">OOZ53_21750</name>
</gene>
<sequence length="285" mass="32657">MREICSAYQPISSPAQSAIHRIRANRGPVSEFSFPAYLINLNRHPERLKISSDELKSVGMRFQRVAAVDYHDLDPQALSAAVDKSPKTRIKRDLSPGEVACFLSHLRVWRMIAEGPAEMAWVFEDDISFCENARDTMLQIESGDRDWDILRLYSHKALALERIKPLNDRYSVALSRKIPMSTVAYAISRPAAEYLQQAMQQISIPVDSALKQWWVHGLCTKIVSPSVCAPRQDTATNSTLDGDRRSHKSRNPVDRFLSNLLYQTYLRRMRSLHAADFPRTRKFPW</sequence>
<reference evidence="2" key="1">
    <citation type="submission" date="2022-11" db="EMBL/GenBank/DDBJ databases">
        <title>Hoeflea poritis sp. nov., isolated from scleractinian coral Porites lutea.</title>
        <authorList>
            <person name="Zhang G."/>
            <person name="Wei Q."/>
            <person name="Cai L."/>
        </authorList>
    </citation>
    <scope>NUCLEOTIDE SEQUENCE</scope>
    <source>
        <strain evidence="2">E7-10</strain>
    </source>
</reference>
<dbReference type="Pfam" id="PF01755">
    <property type="entry name" value="Glyco_transf_25"/>
    <property type="match status" value="1"/>
</dbReference>
<proteinExistence type="predicted"/>
<keyword evidence="3" id="KW-1185">Reference proteome</keyword>
<accession>A0ABT4VTF9</accession>
<evidence type="ECO:0000259" key="1">
    <source>
        <dbReference type="Pfam" id="PF01755"/>
    </source>
</evidence>
<feature type="domain" description="Glycosyl transferase family 25" evidence="1">
    <location>
        <begin position="35"/>
        <end position="208"/>
    </location>
</feature>
<name>A0ABT4VTF9_9HYPH</name>
<dbReference type="InterPro" id="IPR002654">
    <property type="entry name" value="Glyco_trans_25"/>
</dbReference>